<evidence type="ECO:0000259" key="10">
    <source>
        <dbReference type="Pfam" id="PF00185"/>
    </source>
</evidence>
<dbReference type="PANTHER" id="PTHR45753">
    <property type="entry name" value="ORNITHINE CARBAMOYLTRANSFERASE, MITOCHONDRIAL"/>
    <property type="match status" value="1"/>
</dbReference>
<keyword evidence="6" id="KW-0028">Amino-acid biosynthesis</keyword>
<protein>
    <recommendedName>
        <fullName evidence="4">Ornithine carbamoyltransferase, mitochondrial</fullName>
        <ecNumber evidence="3">2.1.3.3</ecNumber>
    </recommendedName>
    <alternativeName>
        <fullName evidence="8">Ornithine transcarbamylase</fullName>
    </alternativeName>
</protein>
<dbReference type="InterPro" id="IPR006130">
    <property type="entry name" value="Asp/Orn_carbamoylTrfase"/>
</dbReference>
<sequence>MRLQANRLAKKAVSGLRTQTRSYTSSPTPLRHLMTIADLTPAEFTNLVRNAATHKTLVKSKDVKHLEELRKGLLGTAVAMMFSKRSTRTRVSTEAAVALMGGHAMFLGKDDIQLGVSFTLRASMKSRWPVNESLYDTSVVISSMTSCMVARVGPHSDVATLAQHSSVPVINALSDDFHPLQAIADYLTIHENFPSSNPSDLGLSGLKIAWVGDANNVLFDLAIAGVKLGATVAAASPAGYSIPANMKDLINSAAQSSPTPGKLIETTVPEEAVKDADILVTDTWVSMGQEAEAKKRLRAFEGYQITNELAKRGGAKEGWKFMHCLPRHPEEVDDEVFYGPRSLVFPEAENRLWAAVSALEGFVVNKGKL</sequence>
<dbReference type="InterPro" id="IPR002292">
    <property type="entry name" value="Orn/put_carbamltrans"/>
</dbReference>
<keyword evidence="5" id="KW-0055">Arginine biosynthesis</keyword>
<dbReference type="OrthoDB" id="10252326at2759"/>
<dbReference type="EC" id="2.1.3.3" evidence="3"/>
<dbReference type="STRING" id="41688.A0A2N3NII3"/>
<evidence type="ECO:0000313" key="12">
    <source>
        <dbReference type="EMBL" id="PKS12228.1"/>
    </source>
</evidence>
<dbReference type="PRINTS" id="PR00100">
    <property type="entry name" value="AOTCASE"/>
</dbReference>
<feature type="domain" description="Aspartate/ornithine carbamoyltransferase carbamoyl-P binding" evidence="11">
    <location>
        <begin position="31"/>
        <end position="191"/>
    </location>
</feature>
<organism evidence="12 13">
    <name type="scientific">Lomentospora prolificans</name>
    <dbReference type="NCBI Taxonomy" id="41688"/>
    <lineage>
        <taxon>Eukaryota</taxon>
        <taxon>Fungi</taxon>
        <taxon>Dikarya</taxon>
        <taxon>Ascomycota</taxon>
        <taxon>Pezizomycotina</taxon>
        <taxon>Sordariomycetes</taxon>
        <taxon>Hypocreomycetidae</taxon>
        <taxon>Microascales</taxon>
        <taxon>Microascaceae</taxon>
        <taxon>Lomentospora</taxon>
    </lineage>
</organism>
<evidence type="ECO:0000256" key="1">
    <source>
        <dbReference type="ARBA" id="ARBA00004975"/>
    </source>
</evidence>
<evidence type="ECO:0000256" key="3">
    <source>
        <dbReference type="ARBA" id="ARBA00013007"/>
    </source>
</evidence>
<comment type="similarity">
    <text evidence="2">Belongs to the aspartate/ornithine carbamoyltransferase superfamily. OTCase family.</text>
</comment>
<dbReference type="Pfam" id="PF02729">
    <property type="entry name" value="OTCace_N"/>
    <property type="match status" value="1"/>
</dbReference>
<dbReference type="GO" id="GO:0042450">
    <property type="term" value="P:L-arginine biosynthetic process via ornithine"/>
    <property type="evidence" value="ECO:0007669"/>
    <property type="project" value="TreeGrafter"/>
</dbReference>
<dbReference type="SUPFAM" id="SSF53671">
    <property type="entry name" value="Aspartate/ornithine carbamoyltransferase"/>
    <property type="match status" value="1"/>
</dbReference>
<evidence type="ECO:0000256" key="2">
    <source>
        <dbReference type="ARBA" id="ARBA00007805"/>
    </source>
</evidence>
<keyword evidence="13" id="KW-1185">Reference proteome</keyword>
<dbReference type="NCBIfam" id="TIGR00658">
    <property type="entry name" value="orni_carb_tr"/>
    <property type="match status" value="1"/>
</dbReference>
<dbReference type="PROSITE" id="PS00097">
    <property type="entry name" value="CARBAMOYLTRANSFERASE"/>
    <property type="match status" value="1"/>
</dbReference>
<evidence type="ECO:0000256" key="9">
    <source>
        <dbReference type="RuleBase" id="RU003634"/>
    </source>
</evidence>
<accession>A0A2N3NII3</accession>
<dbReference type="VEuPathDB" id="FungiDB:jhhlp_001527"/>
<evidence type="ECO:0000259" key="11">
    <source>
        <dbReference type="Pfam" id="PF02729"/>
    </source>
</evidence>
<dbReference type="GO" id="GO:0016597">
    <property type="term" value="F:amino acid binding"/>
    <property type="evidence" value="ECO:0007669"/>
    <property type="project" value="InterPro"/>
</dbReference>
<dbReference type="InterPro" id="IPR006132">
    <property type="entry name" value="Asp/Orn_carbamoyltranf_P-bd"/>
</dbReference>
<dbReference type="FunCoup" id="A0A2N3NII3">
    <property type="interactions" value="594"/>
</dbReference>
<reference evidence="12 13" key="1">
    <citation type="journal article" date="2017" name="G3 (Bethesda)">
        <title>First Draft Genome Sequence of the Pathogenic Fungus Lomentospora prolificans (Formerly Scedosporium prolificans).</title>
        <authorList>
            <person name="Luo R."/>
            <person name="Zimin A."/>
            <person name="Workman R."/>
            <person name="Fan Y."/>
            <person name="Pertea G."/>
            <person name="Grossman N."/>
            <person name="Wear M.P."/>
            <person name="Jia B."/>
            <person name="Miller H."/>
            <person name="Casadevall A."/>
            <person name="Timp W."/>
            <person name="Zhang S.X."/>
            <person name="Salzberg S.L."/>
        </authorList>
    </citation>
    <scope>NUCLEOTIDE SEQUENCE [LARGE SCALE GENOMIC DNA]</scope>
    <source>
        <strain evidence="12 13">JHH-5317</strain>
    </source>
</reference>
<dbReference type="EMBL" id="NLAX01000004">
    <property type="protein sequence ID" value="PKS12228.1"/>
    <property type="molecule type" value="Genomic_DNA"/>
</dbReference>
<dbReference type="Proteomes" id="UP000233524">
    <property type="component" value="Unassembled WGS sequence"/>
</dbReference>
<comment type="pathway">
    <text evidence="1">Amino-acid biosynthesis; L-arginine biosynthesis; L-arginine from L-ornithine and carbamoyl phosphate: step 1/3.</text>
</comment>
<dbReference type="GO" id="GO:0019240">
    <property type="term" value="P:citrulline biosynthetic process"/>
    <property type="evidence" value="ECO:0007669"/>
    <property type="project" value="TreeGrafter"/>
</dbReference>
<proteinExistence type="inferred from homology"/>
<dbReference type="Pfam" id="PF00185">
    <property type="entry name" value="OTCace"/>
    <property type="match status" value="1"/>
</dbReference>
<dbReference type="GO" id="GO:0005739">
    <property type="term" value="C:mitochondrion"/>
    <property type="evidence" value="ECO:0007669"/>
    <property type="project" value="TreeGrafter"/>
</dbReference>
<evidence type="ECO:0000313" key="13">
    <source>
        <dbReference type="Proteomes" id="UP000233524"/>
    </source>
</evidence>
<evidence type="ECO:0000256" key="5">
    <source>
        <dbReference type="ARBA" id="ARBA00022571"/>
    </source>
</evidence>
<dbReference type="InParanoid" id="A0A2N3NII3"/>
<dbReference type="FunFam" id="3.40.50.1370:FF:000009">
    <property type="entry name" value="Ornithine carbamoyltransferase, mitochondrial"/>
    <property type="match status" value="1"/>
</dbReference>
<feature type="domain" description="Aspartate/ornithine carbamoyltransferase Asp/Orn-binding" evidence="10">
    <location>
        <begin position="205"/>
        <end position="357"/>
    </location>
</feature>
<dbReference type="AlphaFoldDB" id="A0A2N3NII3"/>
<dbReference type="GO" id="GO:0004585">
    <property type="term" value="F:ornithine carbamoyltransferase activity"/>
    <property type="evidence" value="ECO:0007669"/>
    <property type="project" value="UniProtKB-EC"/>
</dbReference>
<dbReference type="InterPro" id="IPR006131">
    <property type="entry name" value="Asp_carbamoyltransf_Asp/Orn-bd"/>
</dbReference>
<dbReference type="PRINTS" id="PR00102">
    <property type="entry name" value="OTCASE"/>
</dbReference>
<evidence type="ECO:0000256" key="6">
    <source>
        <dbReference type="ARBA" id="ARBA00022605"/>
    </source>
</evidence>
<keyword evidence="7 9" id="KW-0808">Transferase</keyword>
<evidence type="ECO:0000256" key="4">
    <source>
        <dbReference type="ARBA" id="ARBA00021536"/>
    </source>
</evidence>
<comment type="caution">
    <text evidence="12">The sequence shown here is derived from an EMBL/GenBank/DDBJ whole genome shotgun (WGS) entry which is preliminary data.</text>
</comment>
<dbReference type="Gene3D" id="3.40.50.1370">
    <property type="entry name" value="Aspartate/ornithine carbamoyltransferase"/>
    <property type="match status" value="2"/>
</dbReference>
<name>A0A2N3NII3_9PEZI</name>
<gene>
    <name evidence="12" type="ORF">jhhlp_001527</name>
</gene>
<dbReference type="InterPro" id="IPR036901">
    <property type="entry name" value="Asp/Orn_carbamoylTrfase_sf"/>
</dbReference>
<dbReference type="PANTHER" id="PTHR45753:SF3">
    <property type="entry name" value="ORNITHINE TRANSCARBAMYLASE, MITOCHONDRIAL"/>
    <property type="match status" value="1"/>
</dbReference>
<evidence type="ECO:0000256" key="8">
    <source>
        <dbReference type="ARBA" id="ARBA00033269"/>
    </source>
</evidence>
<evidence type="ECO:0000256" key="7">
    <source>
        <dbReference type="ARBA" id="ARBA00022679"/>
    </source>
</evidence>